<evidence type="ECO:0000259" key="1">
    <source>
        <dbReference type="PROSITE" id="PS50878"/>
    </source>
</evidence>
<dbReference type="AlphaFoldDB" id="A0A174LN86"/>
<dbReference type="OrthoDB" id="9788687at2"/>
<dbReference type="GO" id="GO:0003964">
    <property type="term" value="F:RNA-directed DNA polymerase activity"/>
    <property type="evidence" value="ECO:0007669"/>
    <property type="project" value="UniProtKB-KW"/>
</dbReference>
<name>A0A174LN86_9FIRM</name>
<dbReference type="SUPFAM" id="SSF56672">
    <property type="entry name" value="DNA/RNA polymerases"/>
    <property type="match status" value="1"/>
</dbReference>
<feature type="domain" description="Reverse transcriptase" evidence="1">
    <location>
        <begin position="72"/>
        <end position="332"/>
    </location>
</feature>
<evidence type="ECO:0000313" key="3">
    <source>
        <dbReference type="Proteomes" id="UP000095712"/>
    </source>
</evidence>
<dbReference type="PROSITE" id="PS50878">
    <property type="entry name" value="RT_POL"/>
    <property type="match status" value="1"/>
</dbReference>
<proteinExistence type="predicted"/>
<reference evidence="2 3" key="1">
    <citation type="submission" date="2015-09" db="EMBL/GenBank/DDBJ databases">
        <authorList>
            <consortium name="Pathogen Informatics"/>
        </authorList>
    </citation>
    <scope>NUCLEOTIDE SEQUENCE [LARGE SCALE GENOMIC DNA]</scope>
    <source>
        <strain evidence="2 3">2789STDY5834911</strain>
    </source>
</reference>
<dbReference type="InterPro" id="IPR043502">
    <property type="entry name" value="DNA/RNA_pol_sf"/>
</dbReference>
<keyword evidence="2" id="KW-0808">Transferase</keyword>
<sequence length="425" mass="49786">MKKCCKNVNILADDFIEDPIYEALDEKWKRPDVAKYLHGRTSSMSLQAMKRLLRDTDERDLMVSGLIRTVAESLRYEIQNRELKVEPIQYGWRRDGINGKFREIGVESVKQLILDEIASEGLDELWRRKLGYHQYASIKGKGQLGGKRAIEHQIRKKYAQSRYAWKGDVRKCYPSVDIRKLKRMLEHDVKNEVLLYLVFFLIGTYKQGLNIGSGLSQFLCNYYLSKAYVYVLSLHKTRKHRDGTTESKRLVFFCIFYMDDILLIGAREADVKRAARALEKYLLKEYGLTIKPDADLFPIDYRIKTGNKYENYREKDKAERRGKPIDMMGYVIYRDHTEIRSRIFLRARRAYSVAWYCMKDGVEIPLEIAYKCISYYGWFKHTDSKYVKDKYNIDAVCAAAKRRISKHAKSEIYGTSARSALAACQ</sequence>
<keyword evidence="2" id="KW-0548">Nucleotidyltransferase</keyword>
<protein>
    <submittedName>
        <fullName evidence="2">Retron-type reverse transcriptase</fullName>
    </submittedName>
</protein>
<dbReference type="InterPro" id="IPR000477">
    <property type="entry name" value="RT_dom"/>
</dbReference>
<dbReference type="Proteomes" id="UP000095712">
    <property type="component" value="Unassembled WGS sequence"/>
</dbReference>
<organism evidence="2 3">
    <name type="scientific">Blautia wexlerae</name>
    <dbReference type="NCBI Taxonomy" id="418240"/>
    <lineage>
        <taxon>Bacteria</taxon>
        <taxon>Bacillati</taxon>
        <taxon>Bacillota</taxon>
        <taxon>Clostridia</taxon>
        <taxon>Lachnospirales</taxon>
        <taxon>Lachnospiraceae</taxon>
        <taxon>Blautia</taxon>
    </lineage>
</organism>
<dbReference type="RefSeq" id="WP_055150065.1">
    <property type="nucleotide sequence ID" value="NZ_CZAW01000008.1"/>
</dbReference>
<gene>
    <name evidence="2" type="ORF">ERS852523_01045</name>
</gene>
<dbReference type="Pfam" id="PF00078">
    <property type="entry name" value="RVT_1"/>
    <property type="match status" value="1"/>
</dbReference>
<evidence type="ECO:0000313" key="2">
    <source>
        <dbReference type="EMBL" id="CUP25704.1"/>
    </source>
</evidence>
<accession>A0A174LN86</accession>
<keyword evidence="2" id="KW-0695">RNA-directed DNA polymerase</keyword>
<dbReference type="EMBL" id="CZAW01000008">
    <property type="protein sequence ID" value="CUP25704.1"/>
    <property type="molecule type" value="Genomic_DNA"/>
</dbReference>
<dbReference type="CDD" id="cd01646">
    <property type="entry name" value="RT_Bac_retron_I"/>
    <property type="match status" value="1"/>
</dbReference>